<dbReference type="Pfam" id="PF18796">
    <property type="entry name" value="LPD1"/>
    <property type="match status" value="1"/>
</dbReference>
<dbReference type="OrthoDB" id="343736at2"/>
<accession>A0A222FGX2</accession>
<gene>
    <name evidence="2" type="ORF">CHH28_01860</name>
</gene>
<sequence length="259" mass="28813">MAVNLYRRGPDHSHVMAQPDFHGIRQLFGFRSVVIGRWVTPAEGQRAALAFFNALMDLLHILSADERYGLPASLISLRGSLALKYGTGGRPGVAAHYEPATRTFALAKNAGGGSLAHEWFHALDHYLSGKLFAAGPNRFASHLSYLGQTPVVRHPLALDWQQCMDQIFDRTAPLLSASLDYDQQRRLNYYRQPEEMAARAFEAFVEDAAIDNAYLVRGSRHSDEAKAGVYPTGEQRQRINSAFAQYFSNLCQALIRSGE</sequence>
<dbReference type="NCBIfam" id="NF041907">
    <property type="entry name" value="CLCA_X"/>
    <property type="match status" value="1"/>
</dbReference>
<evidence type="ECO:0000313" key="3">
    <source>
        <dbReference type="Proteomes" id="UP000202440"/>
    </source>
</evidence>
<reference evidence="2 3" key="1">
    <citation type="submission" date="2017-07" db="EMBL/GenBank/DDBJ databases">
        <title>Annotated genome sequence of Bacterioplanes sanyensis isolated from Red Sea.</title>
        <authorList>
            <person name="Rehman Z.U."/>
        </authorList>
    </citation>
    <scope>NUCLEOTIDE SEQUENCE [LARGE SCALE GENOMIC DNA]</scope>
    <source>
        <strain evidence="2 3">NV9</strain>
    </source>
</reference>
<dbReference type="InterPro" id="IPR041047">
    <property type="entry name" value="LPD1"/>
</dbReference>
<protein>
    <recommendedName>
        <fullName evidence="1">Large polyvalent protein-associated domain-containing protein</fullName>
    </recommendedName>
</protein>
<organism evidence="2 3">
    <name type="scientific">Bacterioplanes sanyensis</name>
    <dbReference type="NCBI Taxonomy" id="1249553"/>
    <lineage>
        <taxon>Bacteria</taxon>
        <taxon>Pseudomonadati</taxon>
        <taxon>Pseudomonadota</taxon>
        <taxon>Gammaproteobacteria</taxon>
        <taxon>Oceanospirillales</taxon>
        <taxon>Oceanospirillaceae</taxon>
        <taxon>Bacterioplanes</taxon>
    </lineage>
</organism>
<dbReference type="EMBL" id="CP022530">
    <property type="protein sequence ID" value="ASP37493.1"/>
    <property type="molecule type" value="Genomic_DNA"/>
</dbReference>
<keyword evidence="3" id="KW-1185">Reference proteome</keyword>
<dbReference type="RefSeq" id="WP_094058711.1">
    <property type="nucleotide sequence ID" value="NZ_CP022530.1"/>
</dbReference>
<dbReference type="KEGG" id="bsan:CHH28_01860"/>
<name>A0A222FGX2_9GAMM</name>
<proteinExistence type="predicted"/>
<dbReference type="AlphaFoldDB" id="A0A222FGX2"/>
<evidence type="ECO:0000313" key="2">
    <source>
        <dbReference type="EMBL" id="ASP37493.1"/>
    </source>
</evidence>
<dbReference type="Proteomes" id="UP000202440">
    <property type="component" value="Chromosome"/>
</dbReference>
<evidence type="ECO:0000259" key="1">
    <source>
        <dbReference type="Pfam" id="PF18796"/>
    </source>
</evidence>
<feature type="domain" description="Large polyvalent protein-associated" evidence="1">
    <location>
        <begin position="182"/>
        <end position="253"/>
    </location>
</feature>